<comment type="caution">
    <text evidence="2">The sequence shown here is derived from an EMBL/GenBank/DDBJ whole genome shotgun (WGS) entry which is preliminary data.</text>
</comment>
<dbReference type="Pfam" id="PF00621">
    <property type="entry name" value="RhoGEF"/>
    <property type="match status" value="1"/>
</dbReference>
<dbReference type="GO" id="GO:0005085">
    <property type="term" value="F:guanyl-nucleotide exchange factor activity"/>
    <property type="evidence" value="ECO:0007669"/>
    <property type="project" value="InterPro"/>
</dbReference>
<feature type="domain" description="DH" evidence="1">
    <location>
        <begin position="8"/>
        <end position="173"/>
    </location>
</feature>
<dbReference type="InterPro" id="IPR035899">
    <property type="entry name" value="DBL_dom_sf"/>
</dbReference>
<dbReference type="Gene3D" id="1.20.900.10">
    <property type="entry name" value="Dbl homology (DH) domain"/>
    <property type="match status" value="1"/>
</dbReference>
<keyword evidence="3" id="KW-1185">Reference proteome</keyword>
<dbReference type="InterPro" id="IPR051092">
    <property type="entry name" value="FYVE_RhoGEF_PH"/>
</dbReference>
<evidence type="ECO:0000313" key="2">
    <source>
        <dbReference type="EMBL" id="KAJ3214421.1"/>
    </source>
</evidence>
<organism evidence="2 3">
    <name type="scientific">Clydaea vesicula</name>
    <dbReference type="NCBI Taxonomy" id="447962"/>
    <lineage>
        <taxon>Eukaryota</taxon>
        <taxon>Fungi</taxon>
        <taxon>Fungi incertae sedis</taxon>
        <taxon>Chytridiomycota</taxon>
        <taxon>Chytridiomycota incertae sedis</taxon>
        <taxon>Chytridiomycetes</taxon>
        <taxon>Lobulomycetales</taxon>
        <taxon>Lobulomycetaceae</taxon>
        <taxon>Clydaea</taxon>
    </lineage>
</organism>
<name>A0AAD5TX39_9FUNG</name>
<dbReference type="PANTHER" id="PTHR12673">
    <property type="entry name" value="FACIOGENITAL DYSPLASIA PROTEIN"/>
    <property type="match status" value="1"/>
</dbReference>
<dbReference type="PROSITE" id="PS50010">
    <property type="entry name" value="DH_2"/>
    <property type="match status" value="1"/>
</dbReference>
<dbReference type="GO" id="GO:0005737">
    <property type="term" value="C:cytoplasm"/>
    <property type="evidence" value="ECO:0007669"/>
    <property type="project" value="TreeGrafter"/>
</dbReference>
<dbReference type="SUPFAM" id="SSF48065">
    <property type="entry name" value="DBL homology domain (DH-domain)"/>
    <property type="match status" value="1"/>
</dbReference>
<protein>
    <submittedName>
        <fullName evidence="2">Phosphatidylinositol-3,4, 5-trisphosphate-dependent Rac exchanger 1 protein</fullName>
    </submittedName>
</protein>
<gene>
    <name evidence="2" type="primary">PREX1_2</name>
    <name evidence="2" type="ORF">HK099_006879</name>
</gene>
<dbReference type="EMBL" id="JADGJW010000621">
    <property type="protein sequence ID" value="KAJ3214421.1"/>
    <property type="molecule type" value="Genomic_DNA"/>
</dbReference>
<dbReference type="SMART" id="SM00325">
    <property type="entry name" value="RhoGEF"/>
    <property type="match status" value="1"/>
</dbReference>
<reference evidence="2" key="1">
    <citation type="submission" date="2020-05" db="EMBL/GenBank/DDBJ databases">
        <title>Phylogenomic resolution of chytrid fungi.</title>
        <authorList>
            <person name="Stajich J.E."/>
            <person name="Amses K."/>
            <person name="Simmons R."/>
            <person name="Seto K."/>
            <person name="Myers J."/>
            <person name="Bonds A."/>
            <person name="Quandt C.A."/>
            <person name="Barry K."/>
            <person name="Liu P."/>
            <person name="Grigoriev I."/>
            <person name="Longcore J.E."/>
            <person name="James T.Y."/>
        </authorList>
    </citation>
    <scope>NUCLEOTIDE SEQUENCE</scope>
    <source>
        <strain evidence="2">JEL0476</strain>
    </source>
</reference>
<dbReference type="PANTHER" id="PTHR12673:SF159">
    <property type="entry name" value="LD03170P"/>
    <property type="match status" value="1"/>
</dbReference>
<sequence>MTDSSHRRYLSLQKELIQTEEVYIQKLTILVSSFPLSLLSLTLTIKSLLSFQIKFYNSLLQEGDNLAYAFLNMCEGEFSIYNEYCSKHDNSLKLLRELEKKSDFMKFIKEFNTLSKEKLEIRDYLILPIQRICRYPLFLNELFKLTSPSSDQYEPLQAALNMMKKVISSIDWSKWYAETLEKTDKLFSRIMENNCDDLEAKEMFGTGLQGIQTNRLICGGEMLLGSTKKSSSYILQHAIKIDSICKVQTLYNQSQFPSAFRVICFDSFATLQVYDFSCSSDTQMLIWVQMLEKLTKEFSLEDIAGEMTAMFDKSLNNLFVNERVEFLSMEEKKPLIPTIPTKLDLEVQNMVEETWKSTRFRIELENEFDDTSGKIGAIADKSTVFPKRITSLKRNVNSTAVHLTRRRGTQISTEHTIENHSNIVMCQEPKSIVRSSSVSSRRSLSKLLEETETFNCSNNLSKKKETRNSFPTFATFLNFIPSEEPVKRSQSTTSLQLYKQASANLVNKKKPPVFKRPHSLYIPAFTNSTQQYNRSFLVDDLSEESGTPSSAATELETLIFNKDVSFNLQKVNRRLSVDTKLGDVLSAVNTTGVGSMSKLNVDEMVAWSSGRLSKINKYMATPLNRSDTTASEKLTDSSSITEVLLVNSTEESNAVEKINVFSENIRNTEIQVKSKDCLLKKKKRTVEFQLFSEDENSLEDEDDIPLKLFTKNLCAINKSNKAALVNNNLLQEKVEISSTIKTSATTEKKRKKFNFKSFIRDTGKQQPSPQKENLKVSYLHPKKTSNSRLQTLNGSLGLTEMDNACPELRYSISFDEATYLRSKPQNCNMNNSARNGELFSHKPTRRCSEEILTVKKFNFKSFKEKSYSCNEVDNQEYNLKKNYFFSSWFKNFGKRDKVCS</sequence>
<dbReference type="AlphaFoldDB" id="A0AAD5TX39"/>
<dbReference type="Proteomes" id="UP001211065">
    <property type="component" value="Unassembled WGS sequence"/>
</dbReference>
<evidence type="ECO:0000313" key="3">
    <source>
        <dbReference type="Proteomes" id="UP001211065"/>
    </source>
</evidence>
<proteinExistence type="predicted"/>
<accession>A0AAD5TX39</accession>
<evidence type="ECO:0000259" key="1">
    <source>
        <dbReference type="PROSITE" id="PS50010"/>
    </source>
</evidence>
<dbReference type="CDD" id="cd00160">
    <property type="entry name" value="RhoGEF"/>
    <property type="match status" value="1"/>
</dbReference>
<dbReference type="InterPro" id="IPR000219">
    <property type="entry name" value="DH_dom"/>
</dbReference>
<dbReference type="SUPFAM" id="SSF50729">
    <property type="entry name" value="PH domain-like"/>
    <property type="match status" value="1"/>
</dbReference>